<dbReference type="GO" id="GO:0005829">
    <property type="term" value="C:cytosol"/>
    <property type="evidence" value="ECO:0007669"/>
    <property type="project" value="TreeGrafter"/>
</dbReference>
<dbReference type="SMART" id="SM00419">
    <property type="entry name" value="HTH_CRP"/>
    <property type="match status" value="1"/>
</dbReference>
<keyword evidence="7" id="KW-1185">Reference proteome</keyword>
<dbReference type="InterPro" id="IPR000595">
    <property type="entry name" value="cNMP-bd_dom"/>
</dbReference>
<accession>A0A3M0BKP5</accession>
<dbReference type="SUPFAM" id="SSF51206">
    <property type="entry name" value="cAMP-binding domain-like"/>
    <property type="match status" value="1"/>
</dbReference>
<dbReference type="Proteomes" id="UP000280842">
    <property type="component" value="Unassembled WGS sequence"/>
</dbReference>
<dbReference type="InterPro" id="IPR036388">
    <property type="entry name" value="WH-like_DNA-bd_sf"/>
</dbReference>
<organism evidence="6 7">
    <name type="scientific">Hydrogenothermus marinus</name>
    <dbReference type="NCBI Taxonomy" id="133270"/>
    <lineage>
        <taxon>Bacteria</taxon>
        <taxon>Pseudomonadati</taxon>
        <taxon>Aquificota</taxon>
        <taxon>Aquificia</taxon>
        <taxon>Aquificales</taxon>
        <taxon>Hydrogenothermaceae</taxon>
        <taxon>Hydrogenothermus</taxon>
    </lineage>
</organism>
<dbReference type="Pfam" id="PF00027">
    <property type="entry name" value="cNMP_binding"/>
    <property type="match status" value="1"/>
</dbReference>
<dbReference type="PANTHER" id="PTHR24567">
    <property type="entry name" value="CRP FAMILY TRANSCRIPTIONAL REGULATORY PROTEIN"/>
    <property type="match status" value="1"/>
</dbReference>
<evidence type="ECO:0000259" key="5">
    <source>
        <dbReference type="PROSITE" id="PS51063"/>
    </source>
</evidence>
<comment type="caution">
    <text evidence="6">The sequence shown here is derived from an EMBL/GenBank/DDBJ whole genome shotgun (WGS) entry which is preliminary data.</text>
</comment>
<dbReference type="PROSITE" id="PS50042">
    <property type="entry name" value="CNMP_BINDING_3"/>
    <property type="match status" value="1"/>
</dbReference>
<dbReference type="PANTHER" id="PTHR24567:SF26">
    <property type="entry name" value="REGULATORY PROTEIN YEIL"/>
    <property type="match status" value="1"/>
</dbReference>
<dbReference type="RefSeq" id="WP_170145580.1">
    <property type="nucleotide sequence ID" value="NZ_REFO01000010.1"/>
</dbReference>
<feature type="domain" description="HTH crp-type" evidence="5">
    <location>
        <begin position="140"/>
        <end position="215"/>
    </location>
</feature>
<reference evidence="6 7" key="1">
    <citation type="submission" date="2018-10" db="EMBL/GenBank/DDBJ databases">
        <title>Genomic Encyclopedia of Archaeal and Bacterial Type Strains, Phase II (KMG-II): from individual species to whole genera.</title>
        <authorList>
            <person name="Goeker M."/>
        </authorList>
    </citation>
    <scope>NUCLEOTIDE SEQUENCE [LARGE SCALE GENOMIC DNA]</scope>
    <source>
        <strain evidence="6 7">VM1</strain>
    </source>
</reference>
<evidence type="ECO:0000259" key="4">
    <source>
        <dbReference type="PROSITE" id="PS50042"/>
    </source>
</evidence>
<keyword evidence="2" id="KW-0238">DNA-binding</keyword>
<dbReference type="SUPFAM" id="SSF46785">
    <property type="entry name" value="Winged helix' DNA-binding domain"/>
    <property type="match status" value="1"/>
</dbReference>
<dbReference type="Gene3D" id="1.10.10.10">
    <property type="entry name" value="Winged helix-like DNA-binding domain superfamily/Winged helix DNA-binding domain"/>
    <property type="match status" value="1"/>
</dbReference>
<feature type="domain" description="Cyclic nucleotide-binding" evidence="4">
    <location>
        <begin position="12"/>
        <end position="79"/>
    </location>
</feature>
<dbReference type="InterPro" id="IPR036390">
    <property type="entry name" value="WH_DNA-bd_sf"/>
</dbReference>
<dbReference type="EMBL" id="REFO01000010">
    <property type="protein sequence ID" value="RMA97811.1"/>
    <property type="molecule type" value="Genomic_DNA"/>
</dbReference>
<dbReference type="CDD" id="cd00038">
    <property type="entry name" value="CAP_ED"/>
    <property type="match status" value="1"/>
</dbReference>
<dbReference type="Pfam" id="PF13545">
    <property type="entry name" value="HTH_Crp_2"/>
    <property type="match status" value="1"/>
</dbReference>
<dbReference type="InterPro" id="IPR012318">
    <property type="entry name" value="HTH_CRP"/>
</dbReference>
<evidence type="ECO:0000256" key="2">
    <source>
        <dbReference type="ARBA" id="ARBA00023125"/>
    </source>
</evidence>
<keyword evidence="1" id="KW-0805">Transcription regulation</keyword>
<evidence type="ECO:0000256" key="3">
    <source>
        <dbReference type="ARBA" id="ARBA00023163"/>
    </source>
</evidence>
<evidence type="ECO:0000256" key="1">
    <source>
        <dbReference type="ARBA" id="ARBA00023015"/>
    </source>
</evidence>
<gene>
    <name evidence="6" type="ORF">CLV39_0440</name>
</gene>
<dbReference type="InterPro" id="IPR018490">
    <property type="entry name" value="cNMP-bd_dom_sf"/>
</dbReference>
<dbReference type="CDD" id="cd00092">
    <property type="entry name" value="HTH_CRP"/>
    <property type="match status" value="1"/>
</dbReference>
<keyword evidence="3" id="KW-0804">Transcription</keyword>
<evidence type="ECO:0000313" key="6">
    <source>
        <dbReference type="EMBL" id="RMA97811.1"/>
    </source>
</evidence>
<dbReference type="AlphaFoldDB" id="A0A3M0BKP5"/>
<dbReference type="InterPro" id="IPR050397">
    <property type="entry name" value="Env_Response_Regulators"/>
</dbReference>
<protein>
    <submittedName>
        <fullName evidence="6">CRP/FNR family transcriptional regulator</fullName>
    </submittedName>
</protein>
<dbReference type="PRINTS" id="PR00034">
    <property type="entry name" value="HTHCRP"/>
</dbReference>
<dbReference type="PROSITE" id="PS51063">
    <property type="entry name" value="HTH_CRP_2"/>
    <property type="match status" value="1"/>
</dbReference>
<dbReference type="Gene3D" id="2.60.120.10">
    <property type="entry name" value="Jelly Rolls"/>
    <property type="match status" value="1"/>
</dbReference>
<proteinExistence type="predicted"/>
<name>A0A3M0BKP5_9AQUI</name>
<dbReference type="GO" id="GO:0003677">
    <property type="term" value="F:DNA binding"/>
    <property type="evidence" value="ECO:0007669"/>
    <property type="project" value="UniProtKB-KW"/>
</dbReference>
<sequence>MEKIWFIKRLDIFKNLPENMINDLEDNSFLKEMKKNTVITTPENRDYIYVIKYGKVAIYIENNGKRLITDILKEGEIFGCLTDLEKEYAVALTDVVLCMINKKFFENLITKDLTLNIKIRKYLGLKRYHIELNFSDIIFKSVEERLISILSRLSSKFGVKEKEEDFIKINILLTHQDIADMIGSTRETVSKLINKLKKENLIKTKKKFIYLNQDRFHLE</sequence>
<evidence type="ECO:0000313" key="7">
    <source>
        <dbReference type="Proteomes" id="UP000280842"/>
    </source>
</evidence>
<dbReference type="InterPro" id="IPR014710">
    <property type="entry name" value="RmlC-like_jellyroll"/>
</dbReference>
<dbReference type="GO" id="GO:0003700">
    <property type="term" value="F:DNA-binding transcription factor activity"/>
    <property type="evidence" value="ECO:0007669"/>
    <property type="project" value="TreeGrafter"/>
</dbReference>